<dbReference type="GO" id="GO:0016787">
    <property type="term" value="F:hydrolase activity"/>
    <property type="evidence" value="ECO:0007669"/>
    <property type="project" value="UniProtKB-KW"/>
</dbReference>
<reference evidence="4" key="1">
    <citation type="journal article" date="2016" name="Genome Announc.">
        <title>Draft Genome Sequences of Five Rapidly Growing Mycobacterium Species, M. thermoresistibile, M. fortuitum subsp. acetamidolyticum, M. canariasense, M. brisbanense, and M. novocastrense.</title>
        <authorList>
            <person name="Katahira K."/>
            <person name="Ogura Y."/>
            <person name="Gotoh Y."/>
            <person name="Hayashi T."/>
        </authorList>
    </citation>
    <scope>NUCLEOTIDE SEQUENCE [LARGE SCALE GENOMIC DNA]</scope>
    <source>
        <strain evidence="4">JCM15654</strain>
    </source>
</reference>
<accession>A0A117I3V3</accession>
<proteinExistence type="inferred from homology"/>
<dbReference type="AlphaFoldDB" id="A0A117I3V3"/>
<dbReference type="InterPro" id="IPR006680">
    <property type="entry name" value="Amidohydro-rel"/>
</dbReference>
<gene>
    <name evidence="3" type="ORF">RMCB_0018</name>
</gene>
<dbReference type="Proteomes" id="UP000069620">
    <property type="component" value="Unassembled WGS sequence"/>
</dbReference>
<comment type="similarity">
    <text evidence="1">Belongs to the metallo-dependent hydrolases superfamily.</text>
</comment>
<evidence type="ECO:0000313" key="3">
    <source>
        <dbReference type="EMBL" id="GAS85922.1"/>
    </source>
</evidence>
<dbReference type="SUPFAM" id="SSF51556">
    <property type="entry name" value="Metallo-dependent hydrolases"/>
    <property type="match status" value="1"/>
</dbReference>
<evidence type="ECO:0000256" key="1">
    <source>
        <dbReference type="ARBA" id="ARBA00038310"/>
    </source>
</evidence>
<dbReference type="InterPro" id="IPR032466">
    <property type="entry name" value="Metal_Hydrolase"/>
</dbReference>
<keyword evidence="3" id="KW-0378">Hydrolase</keyword>
<dbReference type="Gene3D" id="3.20.20.140">
    <property type="entry name" value="Metal-dependent hydrolases"/>
    <property type="match status" value="1"/>
</dbReference>
<evidence type="ECO:0000313" key="4">
    <source>
        <dbReference type="Proteomes" id="UP000069620"/>
    </source>
</evidence>
<name>A0A117I3V3_9MYCO</name>
<dbReference type="PANTHER" id="PTHR43569">
    <property type="entry name" value="AMIDOHYDROLASE"/>
    <property type="match status" value="1"/>
</dbReference>
<dbReference type="Pfam" id="PF04909">
    <property type="entry name" value="Amidohydro_2"/>
    <property type="match status" value="1"/>
</dbReference>
<comment type="caution">
    <text evidence="3">The sequence shown here is derived from an EMBL/GenBank/DDBJ whole genome shotgun (WGS) entry which is preliminary data.</text>
</comment>
<dbReference type="STRING" id="146020.RMCB_0018"/>
<reference evidence="4" key="2">
    <citation type="submission" date="2016-02" db="EMBL/GenBank/DDBJ databases">
        <title>Draft genome sequence of five rapidly growing Mycobacterium species.</title>
        <authorList>
            <person name="Katahira K."/>
            <person name="Gotou Y."/>
            <person name="Iida K."/>
            <person name="Ogura Y."/>
            <person name="Hayashi T."/>
        </authorList>
    </citation>
    <scope>NUCLEOTIDE SEQUENCE [LARGE SCALE GENOMIC DNA]</scope>
    <source>
        <strain evidence="4">JCM15654</strain>
    </source>
</reference>
<dbReference type="EMBL" id="BCSX01000001">
    <property type="protein sequence ID" value="GAS85922.1"/>
    <property type="molecule type" value="Genomic_DNA"/>
</dbReference>
<dbReference type="InterPro" id="IPR052350">
    <property type="entry name" value="Metallo-dep_Lactonases"/>
</dbReference>
<evidence type="ECO:0000259" key="2">
    <source>
        <dbReference type="Pfam" id="PF04909"/>
    </source>
</evidence>
<feature type="domain" description="Amidohydrolase-related" evidence="2">
    <location>
        <begin position="7"/>
        <end position="257"/>
    </location>
</feature>
<organism evidence="3 4">
    <name type="scientific">Mycolicibacterium brisbanense</name>
    <dbReference type="NCBI Taxonomy" id="146020"/>
    <lineage>
        <taxon>Bacteria</taxon>
        <taxon>Bacillati</taxon>
        <taxon>Actinomycetota</taxon>
        <taxon>Actinomycetes</taxon>
        <taxon>Mycobacteriales</taxon>
        <taxon>Mycobacteriaceae</taxon>
        <taxon>Mycolicibacterium</taxon>
    </lineage>
</organism>
<protein>
    <submittedName>
        <fullName evidence="3">Putative TIM-barrel fold metal-dependent hydrolase</fullName>
    </submittedName>
</protein>
<keyword evidence="4" id="KW-1185">Reference proteome</keyword>
<sequence length="263" mass="28706">MTGDFAALRRRYDFADLQPHLRANGVSRTIVVQVRADMAETRELLELSDHTPAIVGVVGWVDLTASNVGDQIDTLRAGPGGHRLVGLRHGVADEPDPRWLLRADVDDAMRAITARKLAFDLEITDREAAAADTLADRHPELRLVVDHGAKPPIAAGWSAHWANGITALSRHRNVWCKLSGLVTEASWTTWTPADLQPYIDHLVGAFGAQRLMFGSDWPVCELAADYGRVLGVATQSLASLDDVASRNIFCHNAIAFYFPDGIG</sequence>
<dbReference type="PANTHER" id="PTHR43569:SF2">
    <property type="entry name" value="AMIDOHYDROLASE-RELATED DOMAIN-CONTAINING PROTEIN"/>
    <property type="match status" value="1"/>
</dbReference>